<accession>A0ABM7RCH6</accession>
<organism evidence="3 4">
    <name type="scientific">Haloferula helveola</name>
    <dbReference type="NCBI Taxonomy" id="490095"/>
    <lineage>
        <taxon>Bacteria</taxon>
        <taxon>Pseudomonadati</taxon>
        <taxon>Verrucomicrobiota</taxon>
        <taxon>Verrucomicrobiia</taxon>
        <taxon>Verrucomicrobiales</taxon>
        <taxon>Verrucomicrobiaceae</taxon>
        <taxon>Haloferula</taxon>
    </lineage>
</organism>
<feature type="chain" id="PRO_5045551870" description="DUF3108 domain-containing protein" evidence="2">
    <location>
        <begin position="21"/>
        <end position="193"/>
    </location>
</feature>
<reference evidence="3 4" key="1">
    <citation type="submission" date="2021-06" db="EMBL/GenBank/DDBJ databases">
        <title>Complete genome of Haloferula helveola possessing various polysaccharide degrading enzymes.</title>
        <authorList>
            <person name="Takami H."/>
            <person name="Huang C."/>
            <person name="Hamasaki K."/>
        </authorList>
    </citation>
    <scope>NUCLEOTIDE SEQUENCE [LARGE SCALE GENOMIC DNA]</scope>
    <source>
        <strain evidence="3 4">CN-1</strain>
    </source>
</reference>
<dbReference type="RefSeq" id="WP_338689620.1">
    <property type="nucleotide sequence ID" value="NZ_AP024702.1"/>
</dbReference>
<dbReference type="Proteomes" id="UP001374893">
    <property type="component" value="Chromosome"/>
</dbReference>
<evidence type="ECO:0000313" key="3">
    <source>
        <dbReference type="EMBL" id="BCX47420.1"/>
    </source>
</evidence>
<gene>
    <name evidence="3" type="ORF">HAHE_13280</name>
</gene>
<feature type="signal peptide" evidence="2">
    <location>
        <begin position="1"/>
        <end position="20"/>
    </location>
</feature>
<evidence type="ECO:0000313" key="4">
    <source>
        <dbReference type="Proteomes" id="UP001374893"/>
    </source>
</evidence>
<evidence type="ECO:0000256" key="1">
    <source>
        <dbReference type="SAM" id="MobiDB-lite"/>
    </source>
</evidence>
<dbReference type="EMBL" id="AP024702">
    <property type="protein sequence ID" value="BCX47420.1"/>
    <property type="molecule type" value="Genomic_DNA"/>
</dbReference>
<feature type="compositionally biased region" description="Acidic residues" evidence="1">
    <location>
        <begin position="181"/>
        <end position="193"/>
    </location>
</feature>
<keyword evidence="4" id="KW-1185">Reference proteome</keyword>
<evidence type="ECO:0008006" key="5">
    <source>
        <dbReference type="Google" id="ProtNLM"/>
    </source>
</evidence>
<protein>
    <recommendedName>
        <fullName evidence="5">DUF3108 domain-containing protein</fullName>
    </recommendedName>
</protein>
<name>A0ABM7RCH6_9BACT</name>
<proteinExistence type="predicted"/>
<keyword evidence="2" id="KW-0732">Signal</keyword>
<sequence length="193" mass="21525">MIGRLIATLLFLCLLPCASAQGVPGFDIEGPFVRVKRNEDGSRTVFKRGNDKKTLTKSTYTASGNLTMKTVYRLDDEGNPLKCDIYDGLGNRLYKTSFGYSKRPGPTFGKLVQELLYDARTKRYFPGTRNEKPVHMFQYRYNPDGSAQLPIGITLVKGKMAEEIFGKGGGALRSQALPDLNELEEGTEEDARR</sequence>
<feature type="region of interest" description="Disordered" evidence="1">
    <location>
        <begin position="171"/>
        <end position="193"/>
    </location>
</feature>
<evidence type="ECO:0000256" key="2">
    <source>
        <dbReference type="SAM" id="SignalP"/>
    </source>
</evidence>